<evidence type="ECO:0000313" key="1">
    <source>
        <dbReference type="EMBL" id="MFL0165605.1"/>
    </source>
</evidence>
<gene>
    <name evidence="1" type="ORF">ACJDTP_11045</name>
</gene>
<sequence>MSMEEKETYMGENKSILMYAQNFQNIAIKMSKADVSKYLTADGILPAGTPVTKDGKVVDGTTITGDKAFGITYRNVNFKYSNGNESVPVTIFGFVKLNAMTALVTDTVKAALKMIQFL</sequence>
<accession>A0ABW8S4G7</accession>
<dbReference type="RefSeq" id="WP_406761213.1">
    <property type="nucleotide sequence ID" value="NZ_JBJIAB010000011.1"/>
</dbReference>
<keyword evidence="2" id="KW-1185">Reference proteome</keyword>
<reference evidence="1 2" key="1">
    <citation type="submission" date="2024-11" db="EMBL/GenBank/DDBJ databases">
        <authorList>
            <person name="Heng Y.C."/>
            <person name="Lim A.C.H."/>
            <person name="Lee J.K.Y."/>
            <person name="Kittelmann S."/>
        </authorList>
    </citation>
    <scope>NUCLEOTIDE SEQUENCE [LARGE SCALE GENOMIC DNA]</scope>
    <source>
        <strain evidence="1 2">WILCCON 0112</strain>
    </source>
</reference>
<name>A0ABW8S4G7_9CLOT</name>
<dbReference type="EMBL" id="JBJIAB010000011">
    <property type="protein sequence ID" value="MFL0165605.1"/>
    <property type="molecule type" value="Genomic_DNA"/>
</dbReference>
<evidence type="ECO:0000313" key="2">
    <source>
        <dbReference type="Proteomes" id="UP001623600"/>
    </source>
</evidence>
<comment type="caution">
    <text evidence="1">The sequence shown here is derived from an EMBL/GenBank/DDBJ whole genome shotgun (WGS) entry which is preliminary data.</text>
</comment>
<protein>
    <submittedName>
        <fullName evidence="1">Uncharacterized protein</fullName>
    </submittedName>
</protein>
<proteinExistence type="predicted"/>
<dbReference type="Proteomes" id="UP001623600">
    <property type="component" value="Unassembled WGS sequence"/>
</dbReference>
<organism evidence="1 2">
    <name type="scientific">Candidatus Clostridium helianthi</name>
    <dbReference type="NCBI Taxonomy" id="3381660"/>
    <lineage>
        <taxon>Bacteria</taxon>
        <taxon>Bacillati</taxon>
        <taxon>Bacillota</taxon>
        <taxon>Clostridia</taxon>
        <taxon>Eubacteriales</taxon>
        <taxon>Clostridiaceae</taxon>
        <taxon>Clostridium</taxon>
    </lineage>
</organism>